<reference evidence="1" key="1">
    <citation type="submission" date="2020-03" db="EMBL/GenBank/DDBJ databases">
        <authorList>
            <person name="Weist P."/>
        </authorList>
    </citation>
    <scope>NUCLEOTIDE SEQUENCE</scope>
</reference>
<protein>
    <submittedName>
        <fullName evidence="1">Uncharacterized protein</fullName>
    </submittedName>
</protein>
<evidence type="ECO:0000313" key="2">
    <source>
        <dbReference type="Proteomes" id="UP001153269"/>
    </source>
</evidence>
<evidence type="ECO:0000313" key="1">
    <source>
        <dbReference type="EMBL" id="CAB1453612.1"/>
    </source>
</evidence>
<dbReference type="EMBL" id="CADEAL010004179">
    <property type="protein sequence ID" value="CAB1453612.1"/>
    <property type="molecule type" value="Genomic_DNA"/>
</dbReference>
<organism evidence="1 2">
    <name type="scientific">Pleuronectes platessa</name>
    <name type="common">European plaice</name>
    <dbReference type="NCBI Taxonomy" id="8262"/>
    <lineage>
        <taxon>Eukaryota</taxon>
        <taxon>Metazoa</taxon>
        <taxon>Chordata</taxon>
        <taxon>Craniata</taxon>
        <taxon>Vertebrata</taxon>
        <taxon>Euteleostomi</taxon>
        <taxon>Actinopterygii</taxon>
        <taxon>Neopterygii</taxon>
        <taxon>Teleostei</taxon>
        <taxon>Neoteleostei</taxon>
        <taxon>Acanthomorphata</taxon>
        <taxon>Carangaria</taxon>
        <taxon>Pleuronectiformes</taxon>
        <taxon>Pleuronectoidei</taxon>
        <taxon>Pleuronectidae</taxon>
        <taxon>Pleuronectes</taxon>
    </lineage>
</organism>
<sequence length="105" mass="11843">MAEPKVKAGYRLKLGTGRGQVVVCEVFVDGSAQGINSLVTQGGLMAIQDLCPFSWSMGLNLACRGGEEEEKGKKRRRRKELRRRAKMKWRFPHCFHTQLKLPVAI</sequence>
<proteinExistence type="predicted"/>
<name>A0A9N7VQR6_PLEPL</name>
<dbReference type="AlphaFoldDB" id="A0A9N7VQR6"/>
<accession>A0A9N7VQR6</accession>
<comment type="caution">
    <text evidence="1">The sequence shown here is derived from an EMBL/GenBank/DDBJ whole genome shotgun (WGS) entry which is preliminary data.</text>
</comment>
<dbReference type="Proteomes" id="UP001153269">
    <property type="component" value="Unassembled WGS sequence"/>
</dbReference>
<keyword evidence="2" id="KW-1185">Reference proteome</keyword>
<gene>
    <name evidence="1" type="ORF">PLEPLA_LOCUS41368</name>
</gene>